<feature type="compositionally biased region" description="Polar residues" evidence="4">
    <location>
        <begin position="493"/>
        <end position="503"/>
    </location>
</feature>
<dbReference type="EC" id="5.2.1.8" evidence="3"/>
<evidence type="ECO:0000313" key="8">
    <source>
        <dbReference type="Proteomes" id="UP001311232"/>
    </source>
</evidence>
<proteinExistence type="predicted"/>
<dbReference type="GO" id="GO:0005737">
    <property type="term" value="C:cytoplasm"/>
    <property type="evidence" value="ECO:0007669"/>
    <property type="project" value="TreeGrafter"/>
</dbReference>
<keyword evidence="3" id="KW-0697">Rotamase</keyword>
<dbReference type="Pfam" id="PF00254">
    <property type="entry name" value="FKBP_C"/>
    <property type="match status" value="1"/>
</dbReference>
<comment type="function">
    <text evidence="2">GTPase activator for the Rho-type GTPases by converting them to an inactive GDP-bound state.</text>
</comment>
<dbReference type="CDD" id="cd04391">
    <property type="entry name" value="RhoGAP_ARHGAP18"/>
    <property type="match status" value="1"/>
</dbReference>
<organism evidence="7 8">
    <name type="scientific">Crenichthys baileyi</name>
    <name type="common">White River springfish</name>
    <dbReference type="NCBI Taxonomy" id="28760"/>
    <lineage>
        <taxon>Eukaryota</taxon>
        <taxon>Metazoa</taxon>
        <taxon>Chordata</taxon>
        <taxon>Craniata</taxon>
        <taxon>Vertebrata</taxon>
        <taxon>Euteleostomi</taxon>
        <taxon>Actinopterygii</taxon>
        <taxon>Neopterygii</taxon>
        <taxon>Teleostei</taxon>
        <taxon>Neoteleostei</taxon>
        <taxon>Acanthomorphata</taxon>
        <taxon>Ovalentaria</taxon>
        <taxon>Atherinomorphae</taxon>
        <taxon>Cyprinodontiformes</taxon>
        <taxon>Goodeidae</taxon>
        <taxon>Crenichthys</taxon>
    </lineage>
</organism>
<gene>
    <name evidence="7" type="ORF">CRENBAI_002669</name>
</gene>
<dbReference type="InterPro" id="IPR057323">
    <property type="entry name" value="RHG40/28/18_ubiquitin"/>
</dbReference>
<dbReference type="EMBL" id="JAHHUM010000111">
    <property type="protein sequence ID" value="KAK5622494.1"/>
    <property type="molecule type" value="Genomic_DNA"/>
</dbReference>
<dbReference type="GO" id="GO:0007165">
    <property type="term" value="P:signal transduction"/>
    <property type="evidence" value="ECO:0007669"/>
    <property type="project" value="InterPro"/>
</dbReference>
<dbReference type="Pfam" id="PF25442">
    <property type="entry name" value="Ubiquitin_RHG40_C"/>
    <property type="match status" value="1"/>
</dbReference>
<feature type="domain" description="Rho-GAP" evidence="6">
    <location>
        <begin position="742"/>
        <end position="941"/>
    </location>
</feature>
<dbReference type="Pfam" id="PF00620">
    <property type="entry name" value="RhoGAP"/>
    <property type="match status" value="1"/>
</dbReference>
<dbReference type="SUPFAM" id="SSF48350">
    <property type="entry name" value="GTPase activation domain, GAP"/>
    <property type="match status" value="1"/>
</dbReference>
<evidence type="ECO:0000259" key="6">
    <source>
        <dbReference type="PROSITE" id="PS50238"/>
    </source>
</evidence>
<name>A0AAV9SNW6_9TELE</name>
<dbReference type="Gene3D" id="1.25.40.10">
    <property type="entry name" value="Tetratricopeptide repeat domain"/>
    <property type="match status" value="1"/>
</dbReference>
<evidence type="ECO:0000256" key="3">
    <source>
        <dbReference type="PROSITE-ProRule" id="PRU00277"/>
    </source>
</evidence>
<evidence type="ECO:0000256" key="2">
    <source>
        <dbReference type="ARBA" id="ARBA00055252"/>
    </source>
</evidence>
<sequence>MSGNGLISGIGGRLRTSTLRPFELLRRQMYDILGDGGILKEVVKPGDGPPVPQNASVIMYYSGFLEYSNQPFESTAHLKYPPLMKLGRDVTLAGLELGLLTMKKGEFSRFLLNPQYAYGEMGCPPFIPAAATVLYEVHIMDYLDSGQADAFIAKSSEEQNSVPLSTLLEVINTLRSFGNRCFNQSRYNHAKDRYKQAITLLKNRQTQLELHNEKIDGALLPLYLNLSLTELRLESPQKALKYGKKALEMDSTNTKALFRCGQAYLELSEYESAQGCLITAQSKKPFDSDINNLLKKAGDEELSTAVRNILLWFQDSAGGGGVVSGKLTCCFGQSLSCGQLRNPAPVLLLRSGRTHQRKPEKEADGAERKKKRRRNMSRHQSQGVVLTGYHSNAELLPQTGLCGGSTSSCLRVPDREPDVLSRKTGQYSLQQNQNAQHEEDKYGFSSATGGTGTSSTDSSLLFNSSSAAHPGSQPSTSLKPDSSHSPNSRRKQQPTCQRSFSQDSLDELEMDDYWKEIENIKSSGGGPGRGGEGEAQEEEQQKIPEEGEHEEAWLAEAGLARLFDDSLAADDQEEDSAVFLSTLTRTQAAAVQRRVSSYQQTLQRQRKRQHFPDVRDIFRPPEKDEEPPNLKGGSEKDTTAETETELNVEVAFSEQALSYRDNNQRLKVTSSLNSTDDKLPNFTLLRDKTGQTKVGDLSPLDMRKVHRLVLVEMTALFDTAGIDVKANKPGRVKSKESGLFAVPLTTVLDQDQRRAPGTRVPLILQRLISHVEEEGLDTEGLLRISGSTTRVKSLCEELDSSFYDGTFQWKHVKQHDAASLLKQFIRDLPHPLLTVEYINAFIAVNKLPTKKQQLHAMNLLVLLLPEANRDTLKALVEFFQRVIDQQAKNKMSLNNVSVVMAPNIFIFKGFRSKVTEQQELSMATGTANIVRLLIRYQNLLWTIPKFILTQVRQQNMVNQRKLYKERAVLKLLKKITIDRPVDKTIPEENTQGFIRVQAPQLSKISMAIQLTEDLQAADVLTRFLSQDSSVSVKKEDLCLYEIGGNIKERCLDGETYMKDLSQLNPAAEWVIKTAQR</sequence>
<dbReference type="PROSITE" id="PS50059">
    <property type="entry name" value="FKBP_PPIASE"/>
    <property type="match status" value="1"/>
</dbReference>
<feature type="compositionally biased region" description="Basic and acidic residues" evidence="4">
    <location>
        <begin position="610"/>
        <end position="639"/>
    </location>
</feature>
<dbReference type="InterPro" id="IPR001179">
    <property type="entry name" value="PPIase_FKBP_dom"/>
</dbReference>
<comment type="caution">
    <text evidence="7">The sequence shown here is derived from an EMBL/GenBank/DDBJ whole genome shotgun (WGS) entry which is preliminary data.</text>
</comment>
<dbReference type="InterPro" id="IPR046357">
    <property type="entry name" value="PPIase_dom_sf"/>
</dbReference>
<dbReference type="Gene3D" id="3.10.50.40">
    <property type="match status" value="1"/>
</dbReference>
<feature type="compositionally biased region" description="Polar residues" evidence="4">
    <location>
        <begin position="472"/>
        <end position="486"/>
    </location>
</feature>
<reference evidence="7 8" key="1">
    <citation type="submission" date="2021-06" db="EMBL/GenBank/DDBJ databases">
        <authorList>
            <person name="Palmer J.M."/>
        </authorList>
    </citation>
    <scope>NUCLEOTIDE SEQUENCE [LARGE SCALE GENOMIC DNA]</scope>
    <source>
        <strain evidence="7 8">MEX-2019</strain>
        <tissue evidence="7">Muscle</tissue>
    </source>
</reference>
<dbReference type="PANTHER" id="PTHR14963">
    <property type="entry name" value="RHO GTPASE ACTIVATING PROTEIN 18,19-RELATED"/>
    <property type="match status" value="1"/>
</dbReference>
<dbReference type="SMART" id="SM00028">
    <property type="entry name" value="TPR"/>
    <property type="match status" value="3"/>
</dbReference>
<dbReference type="InterPro" id="IPR019734">
    <property type="entry name" value="TPR_rpt"/>
</dbReference>
<feature type="compositionally biased region" description="Basic residues" evidence="4">
    <location>
        <begin position="368"/>
        <end position="377"/>
    </location>
</feature>
<evidence type="ECO:0000256" key="4">
    <source>
        <dbReference type="SAM" id="MobiDB-lite"/>
    </source>
</evidence>
<dbReference type="InterPro" id="IPR011990">
    <property type="entry name" value="TPR-like_helical_dom_sf"/>
</dbReference>
<dbReference type="InterPro" id="IPR008936">
    <property type="entry name" value="Rho_GTPase_activation_prot"/>
</dbReference>
<dbReference type="PROSITE" id="PS50238">
    <property type="entry name" value="RHOGAP"/>
    <property type="match status" value="1"/>
</dbReference>
<feature type="region of interest" description="Disordered" evidence="4">
    <location>
        <begin position="348"/>
        <end position="383"/>
    </location>
</feature>
<evidence type="ECO:0000313" key="7">
    <source>
        <dbReference type="EMBL" id="KAK5622494.1"/>
    </source>
</evidence>
<keyword evidence="1" id="KW-0343">GTPase activation</keyword>
<feature type="domain" description="PPIase FKBP-type" evidence="5">
    <location>
        <begin position="54"/>
        <end position="143"/>
    </location>
</feature>
<dbReference type="GO" id="GO:0030833">
    <property type="term" value="P:regulation of actin filament polymerization"/>
    <property type="evidence" value="ECO:0007669"/>
    <property type="project" value="TreeGrafter"/>
</dbReference>
<dbReference type="Gene3D" id="1.10.555.10">
    <property type="entry name" value="Rho GTPase activation protein"/>
    <property type="match status" value="1"/>
</dbReference>
<protein>
    <recommendedName>
        <fullName evidence="3">peptidylprolyl isomerase</fullName>
        <ecNumber evidence="3">5.2.1.8</ecNumber>
    </recommendedName>
</protein>
<keyword evidence="3" id="KW-0413">Isomerase</keyword>
<dbReference type="SMART" id="SM00324">
    <property type="entry name" value="RhoGAP"/>
    <property type="match status" value="1"/>
</dbReference>
<dbReference type="GO" id="GO:0005096">
    <property type="term" value="F:GTPase activator activity"/>
    <property type="evidence" value="ECO:0007669"/>
    <property type="project" value="UniProtKB-KW"/>
</dbReference>
<dbReference type="SUPFAM" id="SSF54534">
    <property type="entry name" value="FKBP-like"/>
    <property type="match status" value="1"/>
</dbReference>
<accession>A0AAV9SNW6</accession>
<dbReference type="Proteomes" id="UP001311232">
    <property type="component" value="Unassembled WGS sequence"/>
</dbReference>
<dbReference type="PANTHER" id="PTHR14963:SF6">
    <property type="entry name" value="RHO GTPASE-ACTIVATING PROTEIN 18"/>
    <property type="match status" value="1"/>
</dbReference>
<evidence type="ECO:0000259" key="5">
    <source>
        <dbReference type="PROSITE" id="PS50059"/>
    </source>
</evidence>
<dbReference type="InterPro" id="IPR000198">
    <property type="entry name" value="RhoGAP_dom"/>
</dbReference>
<feature type="compositionally biased region" description="Basic and acidic residues" evidence="4">
    <location>
        <begin position="357"/>
        <end position="367"/>
    </location>
</feature>
<feature type="region of interest" description="Disordered" evidence="4">
    <location>
        <begin position="519"/>
        <end position="546"/>
    </location>
</feature>
<dbReference type="Pfam" id="PF14559">
    <property type="entry name" value="TPR_19"/>
    <property type="match status" value="1"/>
</dbReference>
<feature type="region of interest" description="Disordered" evidence="4">
    <location>
        <begin position="427"/>
        <end position="505"/>
    </location>
</feature>
<dbReference type="AlphaFoldDB" id="A0AAV9SNW6"/>
<evidence type="ECO:0000256" key="1">
    <source>
        <dbReference type="ARBA" id="ARBA00022468"/>
    </source>
</evidence>
<dbReference type="GO" id="GO:0051056">
    <property type="term" value="P:regulation of small GTPase mediated signal transduction"/>
    <property type="evidence" value="ECO:0007669"/>
    <property type="project" value="TreeGrafter"/>
</dbReference>
<dbReference type="GO" id="GO:0003755">
    <property type="term" value="F:peptidyl-prolyl cis-trans isomerase activity"/>
    <property type="evidence" value="ECO:0007669"/>
    <property type="project" value="UniProtKB-KW"/>
</dbReference>
<feature type="compositionally biased region" description="Low complexity" evidence="4">
    <location>
        <begin position="443"/>
        <end position="466"/>
    </location>
</feature>
<dbReference type="SUPFAM" id="SSF48452">
    <property type="entry name" value="TPR-like"/>
    <property type="match status" value="1"/>
</dbReference>
<keyword evidence="8" id="KW-1185">Reference proteome</keyword>
<feature type="region of interest" description="Disordered" evidence="4">
    <location>
        <begin position="600"/>
        <end position="643"/>
    </location>
</feature>
<comment type="catalytic activity">
    <reaction evidence="3">
        <text>[protein]-peptidylproline (omega=180) = [protein]-peptidylproline (omega=0)</text>
        <dbReference type="Rhea" id="RHEA:16237"/>
        <dbReference type="Rhea" id="RHEA-COMP:10747"/>
        <dbReference type="Rhea" id="RHEA-COMP:10748"/>
        <dbReference type="ChEBI" id="CHEBI:83833"/>
        <dbReference type="ChEBI" id="CHEBI:83834"/>
        <dbReference type="EC" id="5.2.1.8"/>
    </reaction>
</comment>
<dbReference type="FunFam" id="1.10.555.10:FF:000018">
    <property type="entry name" value="Rho GTPase activating protein 28"/>
    <property type="match status" value="1"/>
</dbReference>